<keyword evidence="4" id="KW-1185">Reference proteome</keyword>
<evidence type="ECO:0008006" key="5">
    <source>
        <dbReference type="Google" id="ProtNLM"/>
    </source>
</evidence>
<organism evidence="3 4">
    <name type="scientific">Mucilaginibacter rigui</name>
    <dbReference type="NCBI Taxonomy" id="534635"/>
    <lineage>
        <taxon>Bacteria</taxon>
        <taxon>Pseudomonadati</taxon>
        <taxon>Bacteroidota</taxon>
        <taxon>Sphingobacteriia</taxon>
        <taxon>Sphingobacteriales</taxon>
        <taxon>Sphingobacteriaceae</taxon>
        <taxon>Mucilaginibacter</taxon>
    </lineage>
</organism>
<accession>A0ABR7X0A3</accession>
<feature type="compositionally biased region" description="Basic residues" evidence="1">
    <location>
        <begin position="24"/>
        <end position="46"/>
    </location>
</feature>
<evidence type="ECO:0000256" key="1">
    <source>
        <dbReference type="SAM" id="MobiDB-lite"/>
    </source>
</evidence>
<evidence type="ECO:0000313" key="3">
    <source>
        <dbReference type="EMBL" id="MBD1384033.1"/>
    </source>
</evidence>
<dbReference type="EMBL" id="JACWMW010000001">
    <property type="protein sequence ID" value="MBD1384033.1"/>
    <property type="molecule type" value="Genomic_DNA"/>
</dbReference>
<comment type="caution">
    <text evidence="3">The sequence shown here is derived from an EMBL/GenBank/DDBJ whole genome shotgun (WGS) entry which is preliminary data.</text>
</comment>
<protein>
    <recommendedName>
        <fullName evidence="5">TonB-dependent receptor plug domain-containing protein</fullName>
    </recommendedName>
</protein>
<feature type="region of interest" description="Disordered" evidence="1">
    <location>
        <begin position="24"/>
        <end position="59"/>
    </location>
</feature>
<feature type="chain" id="PRO_5046225925" description="TonB-dependent receptor plug domain-containing protein" evidence="2">
    <location>
        <begin position="19"/>
        <end position="298"/>
    </location>
</feature>
<feature type="signal peptide" evidence="2">
    <location>
        <begin position="1"/>
        <end position="18"/>
    </location>
</feature>
<evidence type="ECO:0000256" key="2">
    <source>
        <dbReference type="SAM" id="SignalP"/>
    </source>
</evidence>
<gene>
    <name evidence="3" type="ORF">IDJ75_01995</name>
</gene>
<name>A0ABR7X0A3_9SPHI</name>
<evidence type="ECO:0000313" key="4">
    <source>
        <dbReference type="Proteomes" id="UP000618754"/>
    </source>
</evidence>
<reference evidence="3 4" key="1">
    <citation type="submission" date="2020-09" db="EMBL/GenBank/DDBJ databases">
        <title>Novel species of Mucilaginibacter isolated from a glacier on the Tibetan Plateau.</title>
        <authorList>
            <person name="Liu Q."/>
            <person name="Xin Y.-H."/>
        </authorList>
    </citation>
    <scope>NUCLEOTIDE SEQUENCE [LARGE SCALE GENOMIC DNA]</scope>
    <source>
        <strain evidence="3 4">CGMCC 1.13878</strain>
    </source>
</reference>
<sequence length="298" mass="33173">MKKLLLILLMLLSVCAFAQTRKKHATKKKAKSTAKHSKKRSSRHRLNAGDARMEEPVEEEERATYPFFRVDSTTKKLVLTDPPDEKDRPFVLVNDNVYNGRLQDLKPQNILDISVVKSKGAKMMYGQKAAAGALIIKTKQALPADLPGTLLPLPKQQGNQKPFMFNEEVTYGKVEDIDPAKILSIDTLIQPKFAGSKDNDTTISVTTKVYGKKLYQWKLGTLSKAYKKYIRGRRGNDAGVDYVLGDGTILTGGKEEDLINLLKVYNSGIKAATFTGPSSTRKSRKRATVTIELDQAQN</sequence>
<proteinExistence type="predicted"/>
<dbReference type="Proteomes" id="UP000618754">
    <property type="component" value="Unassembled WGS sequence"/>
</dbReference>
<dbReference type="RefSeq" id="WP_191173941.1">
    <property type="nucleotide sequence ID" value="NZ_JACWMW010000001.1"/>
</dbReference>
<keyword evidence="2" id="KW-0732">Signal</keyword>